<feature type="transmembrane region" description="Helical" evidence="6">
    <location>
        <begin position="359"/>
        <end position="382"/>
    </location>
</feature>
<dbReference type="InterPro" id="IPR011701">
    <property type="entry name" value="MFS"/>
</dbReference>
<feature type="transmembrane region" description="Helical" evidence="6">
    <location>
        <begin position="495"/>
        <end position="512"/>
    </location>
</feature>
<dbReference type="GO" id="GO:0022857">
    <property type="term" value="F:transmembrane transporter activity"/>
    <property type="evidence" value="ECO:0007669"/>
    <property type="project" value="InterPro"/>
</dbReference>
<feature type="transmembrane region" description="Helical" evidence="6">
    <location>
        <begin position="296"/>
        <end position="318"/>
    </location>
</feature>
<dbReference type="PROSITE" id="PS50850">
    <property type="entry name" value="MFS"/>
    <property type="match status" value="1"/>
</dbReference>
<keyword evidence="5 6" id="KW-0472">Membrane</keyword>
<feature type="domain" description="Major facilitator superfamily (MFS) profile" evidence="7">
    <location>
        <begin position="140"/>
        <end position="541"/>
    </location>
</feature>
<feature type="transmembrane region" description="Helical" evidence="6">
    <location>
        <begin position="235"/>
        <end position="257"/>
    </location>
</feature>
<keyword evidence="3 6" id="KW-0812">Transmembrane</keyword>
<dbReference type="Gene3D" id="1.20.1250.20">
    <property type="entry name" value="MFS general substrate transporter like domains"/>
    <property type="match status" value="1"/>
</dbReference>
<dbReference type="OrthoDB" id="7786710at2"/>
<evidence type="ECO:0000256" key="1">
    <source>
        <dbReference type="ARBA" id="ARBA00004651"/>
    </source>
</evidence>
<name>A0A3P1SUF8_9GAMM</name>
<keyword evidence="2" id="KW-1003">Cell membrane</keyword>
<feature type="transmembrane region" description="Helical" evidence="6">
    <location>
        <begin position="269"/>
        <end position="290"/>
    </location>
</feature>
<dbReference type="InterPro" id="IPR020846">
    <property type="entry name" value="MFS_dom"/>
</dbReference>
<dbReference type="EMBL" id="RQXV01000004">
    <property type="protein sequence ID" value="RRC99782.1"/>
    <property type="molecule type" value="Genomic_DNA"/>
</dbReference>
<feature type="transmembrane region" description="Helical" evidence="6">
    <location>
        <begin position="74"/>
        <end position="96"/>
    </location>
</feature>
<dbReference type="InterPro" id="IPR036259">
    <property type="entry name" value="MFS_trans_sf"/>
</dbReference>
<protein>
    <submittedName>
        <fullName evidence="8">MFS transporter</fullName>
    </submittedName>
</protein>
<dbReference type="InterPro" id="IPR050189">
    <property type="entry name" value="MFS_Efflux_Transporters"/>
</dbReference>
<evidence type="ECO:0000313" key="8">
    <source>
        <dbReference type="EMBL" id="RRC99782.1"/>
    </source>
</evidence>
<dbReference type="PANTHER" id="PTHR43124">
    <property type="entry name" value="PURINE EFFLUX PUMP PBUE"/>
    <property type="match status" value="1"/>
</dbReference>
<evidence type="ECO:0000256" key="2">
    <source>
        <dbReference type="ARBA" id="ARBA00022475"/>
    </source>
</evidence>
<feature type="transmembrane region" description="Helical" evidence="6">
    <location>
        <begin position="184"/>
        <end position="202"/>
    </location>
</feature>
<feature type="transmembrane region" description="Helical" evidence="6">
    <location>
        <begin position="518"/>
        <end position="537"/>
    </location>
</feature>
<evidence type="ECO:0000256" key="4">
    <source>
        <dbReference type="ARBA" id="ARBA00022989"/>
    </source>
</evidence>
<feature type="transmembrane region" description="Helical" evidence="6">
    <location>
        <begin position="42"/>
        <end position="62"/>
    </location>
</feature>
<feature type="transmembrane region" description="Helical" evidence="6">
    <location>
        <begin position="426"/>
        <end position="445"/>
    </location>
</feature>
<dbReference type="PRINTS" id="PR01035">
    <property type="entry name" value="TCRTETA"/>
</dbReference>
<dbReference type="AlphaFoldDB" id="A0A3P1SUF8"/>
<evidence type="ECO:0000259" key="7">
    <source>
        <dbReference type="PROSITE" id="PS50850"/>
    </source>
</evidence>
<evidence type="ECO:0000256" key="5">
    <source>
        <dbReference type="ARBA" id="ARBA00023136"/>
    </source>
</evidence>
<comment type="caution">
    <text evidence="8">The sequence shown here is derived from an EMBL/GenBank/DDBJ whole genome shotgun (WGS) entry which is preliminary data.</text>
</comment>
<dbReference type="PANTHER" id="PTHR43124:SF3">
    <property type="entry name" value="CHLORAMPHENICOL EFFLUX PUMP RV0191"/>
    <property type="match status" value="1"/>
</dbReference>
<dbReference type="SUPFAM" id="SSF103473">
    <property type="entry name" value="MFS general substrate transporter"/>
    <property type="match status" value="1"/>
</dbReference>
<evidence type="ECO:0000256" key="3">
    <source>
        <dbReference type="ARBA" id="ARBA00022692"/>
    </source>
</evidence>
<feature type="transmembrane region" description="Helical" evidence="6">
    <location>
        <begin position="394"/>
        <end position="414"/>
    </location>
</feature>
<sequence length="550" mass="58889">MPLKRTLLPAVLQLMFVIALALSLYAAACQRAGLVVDITELFNWAGSALLVSTAVLSLLIFSLIKNRTALTGKILGRVLMISSLSAFAVLLVQHFGSDYLQLSLFEVATLLLIAALFSLEYAVLQEGRCKLAAASAELFKKMRPAIFIFLFGIDLSMAFIPLHMEALPQAFAGISPELLIGLPISVEFLCVGIAILWCGVWLDRCGWQQPFYVGLVLTGIGSLYSWLAPDAVQFILSRGVLGLGYGLTLLAAQGYVIRHTDSGNKARGLAHLFAGLYSGSICGAATGAVLAEQFGYGPVFLLGSIIIFSVVIYGFWVLREHKDESENEFKKPQLKAAATYGNTDQKDVGVLAFICNKKVLAATLFSSMPAAIAVVGFLNYFSPVYLNRAGVGDAAIGQILMLFGVILALLGPPIGRFADRCSSKRLPIILGSLLGGSAFILFSLVDGVMAITLAILLLGLSNCLVLSSQSAFVLKQDVTHQFGEGKSMGVFRSSSRIGQMLGPIIFAVIITATDIESAVVVFGSLYLVAALIFTVMTRTDIKQLTQKEAN</sequence>
<feature type="transmembrane region" description="Helical" evidence="6">
    <location>
        <begin position="145"/>
        <end position="164"/>
    </location>
</feature>
<keyword evidence="4 6" id="KW-1133">Transmembrane helix</keyword>
<accession>A0A3P1SUF8</accession>
<keyword evidence="9" id="KW-1185">Reference proteome</keyword>
<dbReference type="Pfam" id="PF07690">
    <property type="entry name" value="MFS_1"/>
    <property type="match status" value="1"/>
</dbReference>
<reference evidence="8 9" key="1">
    <citation type="submission" date="2018-11" db="EMBL/GenBank/DDBJ databases">
        <title>The draft genome sequence of Amphritea balenae JAMM 1525T.</title>
        <authorList>
            <person name="Fang Z."/>
            <person name="Zhang Y."/>
            <person name="Han X."/>
        </authorList>
    </citation>
    <scope>NUCLEOTIDE SEQUENCE [LARGE SCALE GENOMIC DNA]</scope>
    <source>
        <strain evidence="8 9">JAMM 1525</strain>
    </source>
</reference>
<feature type="transmembrane region" description="Helical" evidence="6">
    <location>
        <begin position="451"/>
        <end position="474"/>
    </location>
</feature>
<dbReference type="InterPro" id="IPR001958">
    <property type="entry name" value="Tet-R_TetA/multi-R_MdtG-like"/>
</dbReference>
<feature type="transmembrane region" description="Helical" evidence="6">
    <location>
        <begin position="102"/>
        <end position="124"/>
    </location>
</feature>
<evidence type="ECO:0000256" key="6">
    <source>
        <dbReference type="SAM" id="Phobius"/>
    </source>
</evidence>
<proteinExistence type="predicted"/>
<dbReference type="GO" id="GO:0005886">
    <property type="term" value="C:plasma membrane"/>
    <property type="evidence" value="ECO:0007669"/>
    <property type="project" value="UniProtKB-SubCell"/>
</dbReference>
<dbReference type="Proteomes" id="UP000267535">
    <property type="component" value="Unassembled WGS sequence"/>
</dbReference>
<comment type="subcellular location">
    <subcellularLocation>
        <location evidence="1">Cell membrane</location>
        <topology evidence="1">Multi-pass membrane protein</topology>
    </subcellularLocation>
</comment>
<organism evidence="8 9">
    <name type="scientific">Amphritea balenae</name>
    <dbReference type="NCBI Taxonomy" id="452629"/>
    <lineage>
        <taxon>Bacteria</taxon>
        <taxon>Pseudomonadati</taxon>
        <taxon>Pseudomonadota</taxon>
        <taxon>Gammaproteobacteria</taxon>
        <taxon>Oceanospirillales</taxon>
        <taxon>Oceanospirillaceae</taxon>
        <taxon>Amphritea</taxon>
    </lineage>
</organism>
<gene>
    <name evidence="8" type="ORF">EHS89_08675</name>
</gene>
<feature type="transmembrane region" description="Helical" evidence="6">
    <location>
        <begin position="211"/>
        <end position="229"/>
    </location>
</feature>
<evidence type="ECO:0000313" key="9">
    <source>
        <dbReference type="Proteomes" id="UP000267535"/>
    </source>
</evidence>